<sequence>MSAPVPAPSVSAVSVPALSVPSANNANSASTIVDDKPAEPVAVPEGHVRLTIDGVEMIAPKGELLIRTAERMGTAIPRFCDHPLLEPVGACRQCLVEVEMGGRPMPKPQAACTQAVAEGMVVKTQLTSPVAEKAQRSNLEFLLLNHPLDCPVCDKGGECPLQNQTMANGSAESRMIDAKRTFTKPLAISTQILLDRERCVLCQRCTRFSDQIAGDNFIELLERGTAQQIGISADQPFQSYFSGNTIQICPVGALTSEAYRFRARPFDLLSTPGVCEHCASGCATRVDWRRGAVMRKMAALDLEVNEEWNCDKGRFAFTYVTQDDRLTRPLVRSKDGELVEASWTDAMAKAAAGLSAAVAGTGAGVLTGGRLTVSDAYAYSKFARLALRTNNIDFRTRVTTAEEEQFLGQHVVGVNPKNGGVTYEGLEKAKSVLLIGLEPEEESPILFLRLRKAWRHSQTAISSVAALTSRGLEKMGGVLIPAAPGQETAVVQGLAGEFDVVLVGERAAEVPGLLTAAGELARASNAKLAWVPRRAGDRGAVEAGAVPSLLPGGRPVSDDVARVEIETSWGASVPATEGLNTEQMLRAAAAGELDGLVIAGVSFEDLPDPSMAVDAVHRAKFVVCFEQRRTAVTELADVVFPVAASVEKAGAYLNWEGRLRPFDATITGKGTLDDARILDTLGVEMDVDLYTQTPKVTTAEMHRIGSYSRHTSTPEAAQNELARHPAAQNAPGHHSAGHRLATWQMMLDGGSMLDGETHLAGTARADVIRLSTATAAEMGATDGDLVQVWTSSGSVTLPLEITDMVDGAVWMPSRTGKIPLTVSLRARHGDVVNVAALVTGGTR</sequence>
<dbReference type="GO" id="GO:0003954">
    <property type="term" value="F:NADH dehydrogenase activity"/>
    <property type="evidence" value="ECO:0007669"/>
    <property type="project" value="TreeGrafter"/>
</dbReference>
<keyword evidence="8 12" id="KW-0408">Iron</keyword>
<comment type="cofactor">
    <cofactor evidence="12">
        <name>[2Fe-2S] cluster</name>
        <dbReference type="ChEBI" id="CHEBI:190135"/>
    </cofactor>
    <text evidence="12">Binds 1 [2Fe-2S] cluster per subunit.</text>
</comment>
<proteinExistence type="inferred from homology"/>
<feature type="domain" description="4Fe-4S His(Cys)3-ligated-type" evidence="15">
    <location>
        <begin position="130"/>
        <end position="169"/>
    </location>
</feature>
<dbReference type="EMBL" id="CP034170">
    <property type="protein sequence ID" value="AZI58739.1"/>
    <property type="molecule type" value="Genomic_DNA"/>
</dbReference>
<keyword evidence="6 12" id="KW-0479">Metal-binding</keyword>
<dbReference type="NCBIfam" id="NF005895">
    <property type="entry name" value="PRK07860.1"/>
    <property type="match status" value="1"/>
</dbReference>
<evidence type="ECO:0000256" key="1">
    <source>
        <dbReference type="ARBA" id="ARBA00001966"/>
    </source>
</evidence>
<dbReference type="InterPro" id="IPR006657">
    <property type="entry name" value="MoPterin_dinucl-bd_dom"/>
</dbReference>
<dbReference type="Gene3D" id="2.40.40.20">
    <property type="match status" value="1"/>
</dbReference>
<keyword evidence="3 12" id="KW-0004">4Fe-4S</keyword>
<dbReference type="FunFam" id="3.10.20.740:FF:000001">
    <property type="entry name" value="NADH-quinone oxidoreductase subunit G"/>
    <property type="match status" value="1"/>
</dbReference>
<organism evidence="16 17">
    <name type="scientific">Nakamurella antarctica</name>
    <dbReference type="NCBI Taxonomy" id="1902245"/>
    <lineage>
        <taxon>Bacteria</taxon>
        <taxon>Bacillati</taxon>
        <taxon>Actinomycetota</taxon>
        <taxon>Actinomycetes</taxon>
        <taxon>Nakamurellales</taxon>
        <taxon>Nakamurellaceae</taxon>
        <taxon>Nakamurella</taxon>
    </lineage>
</organism>
<dbReference type="InterPro" id="IPR054351">
    <property type="entry name" value="NADH_UbQ_OxRdtase_ferredoxin"/>
</dbReference>
<dbReference type="AlphaFoldDB" id="A0A3G8ZN47"/>
<dbReference type="PROSITE" id="PS00643">
    <property type="entry name" value="COMPLEX1_75K_3"/>
    <property type="match status" value="1"/>
</dbReference>
<evidence type="ECO:0000259" key="13">
    <source>
        <dbReference type="PROSITE" id="PS51085"/>
    </source>
</evidence>
<feature type="domain" description="2Fe-2S ferredoxin-type" evidence="13">
    <location>
        <begin position="46"/>
        <end position="128"/>
    </location>
</feature>
<evidence type="ECO:0000256" key="5">
    <source>
        <dbReference type="ARBA" id="ARBA00022719"/>
    </source>
</evidence>
<dbReference type="PROSITE" id="PS51085">
    <property type="entry name" value="2FE2S_FER_2"/>
    <property type="match status" value="1"/>
</dbReference>
<dbReference type="GO" id="GO:0008137">
    <property type="term" value="F:NADH dehydrogenase (ubiquinone) activity"/>
    <property type="evidence" value="ECO:0007669"/>
    <property type="project" value="UniProtKB-UniRule"/>
</dbReference>
<dbReference type="InterPro" id="IPR019574">
    <property type="entry name" value="NADH_UbQ_OxRdtase_Gsu_4Fe4S-bd"/>
</dbReference>
<evidence type="ECO:0000313" key="17">
    <source>
        <dbReference type="Proteomes" id="UP000268084"/>
    </source>
</evidence>
<dbReference type="FunFam" id="3.30.70.20:FF:000016">
    <property type="entry name" value="NADH-quinone oxidoreductase"/>
    <property type="match status" value="1"/>
</dbReference>
<evidence type="ECO:0000256" key="12">
    <source>
        <dbReference type="RuleBase" id="RU003525"/>
    </source>
</evidence>
<dbReference type="SMART" id="SM00929">
    <property type="entry name" value="NADH-G_4Fe-4S_3"/>
    <property type="match status" value="1"/>
</dbReference>
<dbReference type="PANTHER" id="PTHR43105:SF12">
    <property type="entry name" value="NADH-QUINONE OXIDOREDUCTASE SUBUNIT G"/>
    <property type="match status" value="1"/>
</dbReference>
<dbReference type="PANTHER" id="PTHR43105">
    <property type="entry name" value="RESPIRATORY NITRATE REDUCTASE"/>
    <property type="match status" value="1"/>
</dbReference>
<dbReference type="Proteomes" id="UP000268084">
    <property type="component" value="Chromosome"/>
</dbReference>
<dbReference type="SUPFAM" id="SSF53706">
    <property type="entry name" value="Formate dehydrogenase/DMSO reductase, domains 1-3"/>
    <property type="match status" value="1"/>
</dbReference>
<dbReference type="Pfam" id="PF13510">
    <property type="entry name" value="Fer2_4"/>
    <property type="match status" value="1"/>
</dbReference>
<dbReference type="Pfam" id="PF22117">
    <property type="entry name" value="Fer4_Nqo3"/>
    <property type="match status" value="1"/>
</dbReference>
<dbReference type="RefSeq" id="WP_124799644.1">
    <property type="nucleotide sequence ID" value="NZ_CP034170.1"/>
</dbReference>
<dbReference type="PROSITE" id="PS51839">
    <property type="entry name" value="4FE4S_HC3"/>
    <property type="match status" value="1"/>
</dbReference>
<dbReference type="InterPro" id="IPR010228">
    <property type="entry name" value="NADH_UbQ_OxRdtase_Gsu"/>
</dbReference>
<dbReference type="PROSITE" id="PS00641">
    <property type="entry name" value="COMPLEX1_75K_1"/>
    <property type="match status" value="1"/>
</dbReference>
<name>A0A3G8ZN47_9ACTN</name>
<reference evidence="16 17" key="1">
    <citation type="submission" date="2018-11" db="EMBL/GenBank/DDBJ databases">
        <authorList>
            <person name="Da X."/>
        </authorList>
    </citation>
    <scope>NUCLEOTIDE SEQUENCE [LARGE SCALE GENOMIC DNA]</scope>
    <source>
        <strain evidence="16 17">S14-144</strain>
    </source>
</reference>
<dbReference type="SMART" id="SM00926">
    <property type="entry name" value="Molybdop_Fe4S4"/>
    <property type="match status" value="1"/>
</dbReference>
<dbReference type="Pfam" id="PF22151">
    <property type="entry name" value="Fer4_NDSU1"/>
    <property type="match status" value="1"/>
</dbReference>
<dbReference type="GO" id="GO:0046872">
    <property type="term" value="F:metal ion binding"/>
    <property type="evidence" value="ECO:0007669"/>
    <property type="project" value="UniProtKB-UniRule"/>
</dbReference>
<dbReference type="Pfam" id="PF10588">
    <property type="entry name" value="NADH-G_4Fe-4S_3"/>
    <property type="match status" value="1"/>
</dbReference>
<dbReference type="Pfam" id="PF00384">
    <property type="entry name" value="Molybdopterin"/>
    <property type="match status" value="1"/>
</dbReference>
<dbReference type="Pfam" id="PF01568">
    <property type="entry name" value="Molydop_binding"/>
    <property type="match status" value="1"/>
</dbReference>
<reference evidence="16 17" key="2">
    <citation type="submission" date="2018-12" db="EMBL/GenBank/DDBJ databases">
        <title>Nakamurella antarcticus sp. nov., isolated from Antarctica South Shetland Islands soil.</title>
        <authorList>
            <person name="Peng F."/>
        </authorList>
    </citation>
    <scope>NUCLEOTIDE SEQUENCE [LARGE SCALE GENOMIC DNA]</scope>
    <source>
        <strain evidence="16 17">S14-144</strain>
    </source>
</reference>
<dbReference type="NCBIfam" id="TIGR01973">
    <property type="entry name" value="NuoG"/>
    <property type="match status" value="1"/>
</dbReference>
<gene>
    <name evidence="16" type="ORF">EH165_11940</name>
</gene>
<feature type="domain" description="4Fe-4S Mo/W bis-MGD-type" evidence="14">
    <location>
        <begin position="268"/>
        <end position="324"/>
    </location>
</feature>
<keyword evidence="7 12" id="KW-1278">Translocase</keyword>
<dbReference type="PROSITE" id="PS00642">
    <property type="entry name" value="COMPLEX1_75K_2"/>
    <property type="match status" value="1"/>
</dbReference>
<accession>A0A3G8ZN47</accession>
<dbReference type="CDD" id="cd00207">
    <property type="entry name" value="fer2"/>
    <property type="match status" value="1"/>
</dbReference>
<evidence type="ECO:0000256" key="6">
    <source>
        <dbReference type="ARBA" id="ARBA00022723"/>
    </source>
</evidence>
<dbReference type="InterPro" id="IPR001041">
    <property type="entry name" value="2Fe-2S_ferredoxin-type"/>
</dbReference>
<dbReference type="Gene3D" id="3.40.228.10">
    <property type="entry name" value="Dimethylsulfoxide Reductase, domain 2"/>
    <property type="match status" value="1"/>
</dbReference>
<dbReference type="GO" id="GO:0051537">
    <property type="term" value="F:2 iron, 2 sulfur cluster binding"/>
    <property type="evidence" value="ECO:0007669"/>
    <property type="project" value="UniProtKB-UniRule"/>
</dbReference>
<dbReference type="InterPro" id="IPR036010">
    <property type="entry name" value="2Fe-2S_ferredoxin-like_sf"/>
</dbReference>
<evidence type="ECO:0000256" key="11">
    <source>
        <dbReference type="ARBA" id="ARBA00047712"/>
    </source>
</evidence>
<dbReference type="Gene3D" id="3.40.50.740">
    <property type="match status" value="2"/>
</dbReference>
<keyword evidence="4 12" id="KW-0001">2Fe-2S</keyword>
<evidence type="ECO:0000259" key="15">
    <source>
        <dbReference type="PROSITE" id="PS51839"/>
    </source>
</evidence>
<dbReference type="GO" id="GO:0043546">
    <property type="term" value="F:molybdopterin cofactor binding"/>
    <property type="evidence" value="ECO:0007669"/>
    <property type="project" value="InterPro"/>
</dbReference>
<dbReference type="InterPro" id="IPR006963">
    <property type="entry name" value="Mopterin_OxRdtase_4Fe-4S_dom"/>
</dbReference>
<keyword evidence="5 12" id="KW-0874">Quinone</keyword>
<keyword evidence="16" id="KW-0560">Oxidoreductase</keyword>
<dbReference type="EC" id="7.1.1.-" evidence="12"/>
<evidence type="ECO:0000256" key="10">
    <source>
        <dbReference type="ARBA" id="ARBA00023027"/>
    </source>
</evidence>
<evidence type="ECO:0000256" key="4">
    <source>
        <dbReference type="ARBA" id="ARBA00022714"/>
    </source>
</evidence>
<dbReference type="GO" id="GO:0016020">
    <property type="term" value="C:membrane"/>
    <property type="evidence" value="ECO:0007669"/>
    <property type="project" value="InterPro"/>
</dbReference>
<dbReference type="GO" id="GO:0042773">
    <property type="term" value="P:ATP synthesis coupled electron transport"/>
    <property type="evidence" value="ECO:0007669"/>
    <property type="project" value="InterPro"/>
</dbReference>
<keyword evidence="17" id="KW-1185">Reference proteome</keyword>
<evidence type="ECO:0000256" key="9">
    <source>
        <dbReference type="ARBA" id="ARBA00023014"/>
    </source>
</evidence>
<evidence type="ECO:0000259" key="14">
    <source>
        <dbReference type="PROSITE" id="PS51669"/>
    </source>
</evidence>
<dbReference type="InterPro" id="IPR009010">
    <property type="entry name" value="Asp_de-COase-like_dom_sf"/>
</dbReference>
<dbReference type="InterPro" id="IPR000283">
    <property type="entry name" value="NADH_UbQ_OxRdtase_75kDa_su_CS"/>
</dbReference>
<dbReference type="GO" id="GO:0051539">
    <property type="term" value="F:4 iron, 4 sulfur cluster binding"/>
    <property type="evidence" value="ECO:0007669"/>
    <property type="project" value="UniProtKB-KW"/>
</dbReference>
<dbReference type="SUPFAM" id="SSF54292">
    <property type="entry name" value="2Fe-2S ferredoxin-like"/>
    <property type="match status" value="1"/>
</dbReference>
<dbReference type="Gene3D" id="3.10.20.740">
    <property type="match status" value="1"/>
</dbReference>
<comment type="similarity">
    <text evidence="2 12">Belongs to the complex I 75 kDa subunit family.</text>
</comment>
<protein>
    <recommendedName>
        <fullName evidence="12">NADH-quinone oxidoreductase</fullName>
        <ecNumber evidence="12">7.1.1.-</ecNumber>
    </recommendedName>
</protein>
<evidence type="ECO:0000256" key="8">
    <source>
        <dbReference type="ARBA" id="ARBA00023004"/>
    </source>
</evidence>
<dbReference type="OrthoDB" id="9810782at2"/>
<dbReference type="GO" id="GO:0048038">
    <property type="term" value="F:quinone binding"/>
    <property type="evidence" value="ECO:0007669"/>
    <property type="project" value="UniProtKB-UniRule"/>
</dbReference>
<dbReference type="PROSITE" id="PS51669">
    <property type="entry name" value="4FE4S_MOW_BIS_MGD"/>
    <property type="match status" value="1"/>
</dbReference>
<dbReference type="SUPFAM" id="SSF54862">
    <property type="entry name" value="4Fe-4S ferredoxins"/>
    <property type="match status" value="1"/>
</dbReference>
<evidence type="ECO:0000313" key="16">
    <source>
        <dbReference type="EMBL" id="AZI58739.1"/>
    </source>
</evidence>
<dbReference type="Gene3D" id="2.20.25.90">
    <property type="entry name" value="ADC-like domains"/>
    <property type="match status" value="1"/>
</dbReference>
<dbReference type="Gene3D" id="3.30.70.20">
    <property type="match status" value="1"/>
</dbReference>
<keyword evidence="10 12" id="KW-0520">NAD</keyword>
<dbReference type="InterPro" id="IPR050123">
    <property type="entry name" value="Prok_molybdopt-oxidoreductase"/>
</dbReference>
<dbReference type="InterPro" id="IPR006656">
    <property type="entry name" value="Mopterin_OxRdtase"/>
</dbReference>
<evidence type="ECO:0000256" key="2">
    <source>
        <dbReference type="ARBA" id="ARBA00005404"/>
    </source>
</evidence>
<evidence type="ECO:0000256" key="3">
    <source>
        <dbReference type="ARBA" id="ARBA00022485"/>
    </source>
</evidence>
<dbReference type="SUPFAM" id="SSF50692">
    <property type="entry name" value="ADC-like"/>
    <property type="match status" value="1"/>
</dbReference>
<evidence type="ECO:0000256" key="7">
    <source>
        <dbReference type="ARBA" id="ARBA00022967"/>
    </source>
</evidence>
<dbReference type="KEGG" id="nak:EH165_11940"/>
<keyword evidence="9 12" id="KW-0411">Iron-sulfur</keyword>
<comment type="cofactor">
    <cofactor evidence="1 12">
        <name>[4Fe-4S] cluster</name>
        <dbReference type="ChEBI" id="CHEBI:49883"/>
    </cofactor>
</comment>
<comment type="catalytic activity">
    <reaction evidence="11 12">
        <text>a quinone + NADH + 5 H(+)(in) = a quinol + NAD(+) + 4 H(+)(out)</text>
        <dbReference type="Rhea" id="RHEA:57888"/>
        <dbReference type="ChEBI" id="CHEBI:15378"/>
        <dbReference type="ChEBI" id="CHEBI:24646"/>
        <dbReference type="ChEBI" id="CHEBI:57540"/>
        <dbReference type="ChEBI" id="CHEBI:57945"/>
        <dbReference type="ChEBI" id="CHEBI:132124"/>
    </reaction>
</comment>
<comment type="function">
    <text evidence="12">NDH-1 shuttles electrons from NADH, via FMN and iron-sulfur (Fe-S) centers, to quinones in the respiratory chain. Couples the redox reaction to proton translocation (for every two electrons transferred, four hydrogen ions are translocated across the cytoplasmic membrane), and thus conserves the redox energy in a proton gradient.</text>
</comment>